<dbReference type="EMBL" id="SRYG01000021">
    <property type="protein sequence ID" value="TGY65168.1"/>
    <property type="molecule type" value="Genomic_DNA"/>
</dbReference>
<comment type="caution">
    <text evidence="1">The sequence shown here is derived from an EMBL/GenBank/DDBJ whole genome shotgun (WGS) entry which is preliminary data.</text>
</comment>
<keyword evidence="2" id="KW-1185">Reference proteome</keyword>
<sequence>MKDFYLKHKKLVLTGGFALTFLAGGLCGAGVEKLEDHKESGYAMHEERRRPEREHRRDFDRDVEWKKEDDGSKKEESENKTESSTKEESESKKENDGSKDETTKSGATV</sequence>
<protein>
    <submittedName>
        <fullName evidence="1">Uncharacterized protein</fullName>
    </submittedName>
</protein>
<organism evidence="1 2">
    <name type="scientific">Dubosiella muris</name>
    <dbReference type="NCBI Taxonomy" id="3038133"/>
    <lineage>
        <taxon>Bacteria</taxon>
        <taxon>Bacillati</taxon>
        <taxon>Bacillota</taxon>
        <taxon>Erysipelotrichia</taxon>
        <taxon>Erysipelotrichales</taxon>
        <taxon>Erysipelotrichaceae</taxon>
        <taxon>Dubosiella</taxon>
    </lineage>
</organism>
<evidence type="ECO:0000313" key="1">
    <source>
        <dbReference type="EMBL" id="TGY65168.1"/>
    </source>
</evidence>
<proteinExistence type="predicted"/>
<accession>A0AC61R576</accession>
<name>A0AC61R576_9FIRM</name>
<evidence type="ECO:0000313" key="2">
    <source>
        <dbReference type="Proteomes" id="UP000308836"/>
    </source>
</evidence>
<gene>
    <name evidence="1" type="ORF">E5336_09695</name>
</gene>
<reference evidence="1" key="1">
    <citation type="submission" date="2019-04" db="EMBL/GenBank/DDBJ databases">
        <title>Microbes associate with the intestines of laboratory mice.</title>
        <authorList>
            <person name="Navarre W."/>
            <person name="Wong E."/>
            <person name="Huang K."/>
            <person name="Tropini C."/>
            <person name="Ng K."/>
            <person name="Yu B."/>
        </authorList>
    </citation>
    <scope>NUCLEOTIDE SEQUENCE</scope>
    <source>
        <strain evidence="1">NM09_H32</strain>
    </source>
</reference>
<dbReference type="Proteomes" id="UP000308836">
    <property type="component" value="Unassembled WGS sequence"/>
</dbReference>